<keyword evidence="4" id="KW-1185">Reference proteome</keyword>
<dbReference type="InterPro" id="IPR029787">
    <property type="entry name" value="Nucleotide_cyclase"/>
</dbReference>
<dbReference type="Gene3D" id="3.30.70.270">
    <property type="match status" value="1"/>
</dbReference>
<dbReference type="InterPro" id="IPR003018">
    <property type="entry name" value="GAF"/>
</dbReference>
<evidence type="ECO:0000259" key="2">
    <source>
        <dbReference type="PROSITE" id="PS50937"/>
    </source>
</evidence>
<dbReference type="SUPFAM" id="SSF46955">
    <property type="entry name" value="Putative DNA-binding domain"/>
    <property type="match status" value="1"/>
</dbReference>
<dbReference type="InterPro" id="IPR009061">
    <property type="entry name" value="DNA-bd_dom_put_sf"/>
</dbReference>
<dbReference type="Pfam" id="PF00990">
    <property type="entry name" value="GGDEF"/>
    <property type="match status" value="1"/>
</dbReference>
<dbReference type="AlphaFoldDB" id="A0A5A5T9T7"/>
<dbReference type="GO" id="GO:0003677">
    <property type="term" value="F:DNA binding"/>
    <property type="evidence" value="ECO:0007669"/>
    <property type="project" value="InterPro"/>
</dbReference>
<proteinExistence type="predicted"/>
<dbReference type="InterPro" id="IPR043128">
    <property type="entry name" value="Rev_trsase/Diguanyl_cyclase"/>
</dbReference>
<feature type="domain" description="GGDEF" evidence="1">
    <location>
        <begin position="527"/>
        <end position="695"/>
    </location>
</feature>
<accession>A0A5A5T9T7</accession>
<evidence type="ECO:0000313" key="3">
    <source>
        <dbReference type="EMBL" id="GCF08271.1"/>
    </source>
</evidence>
<dbReference type="Pfam" id="PF13411">
    <property type="entry name" value="MerR_1"/>
    <property type="match status" value="1"/>
</dbReference>
<dbReference type="GO" id="GO:0006355">
    <property type="term" value="P:regulation of DNA-templated transcription"/>
    <property type="evidence" value="ECO:0007669"/>
    <property type="project" value="InterPro"/>
</dbReference>
<evidence type="ECO:0000259" key="1">
    <source>
        <dbReference type="PROSITE" id="PS50887"/>
    </source>
</evidence>
<dbReference type="Gene3D" id="3.30.450.40">
    <property type="match status" value="1"/>
</dbReference>
<dbReference type="Gene3D" id="1.10.1660.10">
    <property type="match status" value="1"/>
</dbReference>
<dbReference type="SUPFAM" id="SSF55781">
    <property type="entry name" value="GAF domain-like"/>
    <property type="match status" value="1"/>
</dbReference>
<gene>
    <name evidence="3" type="ORF">KDI_18350</name>
</gene>
<dbReference type="Proteomes" id="UP000322530">
    <property type="component" value="Unassembled WGS sequence"/>
</dbReference>
<reference evidence="3 4" key="1">
    <citation type="submission" date="2019-01" db="EMBL/GenBank/DDBJ databases">
        <title>Draft genome sequence of Dictyobacter sp. Uno17.</title>
        <authorList>
            <person name="Wang C.M."/>
            <person name="Zheng Y."/>
            <person name="Sakai Y."/>
            <person name="Abe K."/>
            <person name="Yokota A."/>
            <person name="Yabe S."/>
        </authorList>
    </citation>
    <scope>NUCLEOTIDE SEQUENCE [LARGE SCALE GENOMIC DNA]</scope>
    <source>
        <strain evidence="3 4">Uno17</strain>
    </source>
</reference>
<dbReference type="PROSITE" id="PS50937">
    <property type="entry name" value="HTH_MERR_2"/>
    <property type="match status" value="1"/>
</dbReference>
<dbReference type="InterPro" id="IPR000160">
    <property type="entry name" value="GGDEF_dom"/>
</dbReference>
<dbReference type="Pfam" id="PF13185">
    <property type="entry name" value="GAF_2"/>
    <property type="match status" value="1"/>
</dbReference>
<dbReference type="CDD" id="cd00592">
    <property type="entry name" value="HTH_MerR-like"/>
    <property type="match status" value="1"/>
</dbReference>
<dbReference type="InterPro" id="IPR000551">
    <property type="entry name" value="MerR-type_HTH_dom"/>
</dbReference>
<dbReference type="EMBL" id="BIXY01000021">
    <property type="protein sequence ID" value="GCF08271.1"/>
    <property type="molecule type" value="Genomic_DNA"/>
</dbReference>
<name>A0A5A5T9T7_9CHLR</name>
<sequence>MDVRSKQLIQEHLQKEDVQERILQNIHRGRDEATVTISRAAELFGITENKLRDWEEYGILHPLRPGGPKGRRLYTPTELDKLAIIRELINAGYAANDIPTDIYKLWHAIRTPRDAVQTNEHAEQILNHYLHTPTTEPSINQRIAQARTTVFWNYFVSHVLHMALKLICEDFLNTTAGLILPLSPTTTSDRIQRVEDVETLGESLVGWLSQHGTSHALLTTRPWFQYSSDFRVEALQAMRSASTRANQAANKTMIILQREMSPLTLSSEVVETVCNLLNPLYEEVTLTRACLGTGMRDTSDSATDFYTSMNHDDAILNGLADMIVHLGGHNASGEARWRFCWILLPRTASQPATMSNLTLRAHNQAASSPTKSAFTALDKHANYLYIRALQSRHILYEPNIPTTDAQSMVRDLDIPLRSALAMPLSGEDGVPLGVLYVASHFQDAFTQHDQRLLRILARMIEELLKTYTIRKQSTRHLTEILKNPEVVDALFENFGSENDFNRDVEAILQQIQTLATRQSPDEPQGDKVLSFIALDIDKYNSLAHKYGDRLARNLTREVGLRVQEQIRTFFREYPDCQLYHIYADRFFILLKNTSLEQAREHAERLRMGAMGPYKLDALRVYAEQQIRTESVVEMTDVSIRLGITAYEYPKLAEILREHIPEYALPEVRSIITSALDVALVKGQIEGGNVVVTWDYDQRNFIRWSPLKHK</sequence>
<dbReference type="InterPro" id="IPR029016">
    <property type="entry name" value="GAF-like_dom_sf"/>
</dbReference>
<evidence type="ECO:0000313" key="4">
    <source>
        <dbReference type="Proteomes" id="UP000322530"/>
    </source>
</evidence>
<dbReference type="SUPFAM" id="SSF55073">
    <property type="entry name" value="Nucleotide cyclase"/>
    <property type="match status" value="1"/>
</dbReference>
<protein>
    <recommendedName>
        <fullName evidence="5">HTH merR-type domain-containing protein</fullName>
    </recommendedName>
</protein>
<dbReference type="SMART" id="SM00422">
    <property type="entry name" value="HTH_MERR"/>
    <property type="match status" value="1"/>
</dbReference>
<dbReference type="RefSeq" id="WP_149401265.1">
    <property type="nucleotide sequence ID" value="NZ_BIXY01000021.1"/>
</dbReference>
<evidence type="ECO:0008006" key="5">
    <source>
        <dbReference type="Google" id="ProtNLM"/>
    </source>
</evidence>
<dbReference type="OrthoDB" id="135815at2"/>
<dbReference type="PROSITE" id="PS50887">
    <property type="entry name" value="GGDEF"/>
    <property type="match status" value="1"/>
</dbReference>
<organism evidence="3 4">
    <name type="scientific">Dictyobacter arantiisoli</name>
    <dbReference type="NCBI Taxonomy" id="2014874"/>
    <lineage>
        <taxon>Bacteria</taxon>
        <taxon>Bacillati</taxon>
        <taxon>Chloroflexota</taxon>
        <taxon>Ktedonobacteria</taxon>
        <taxon>Ktedonobacterales</taxon>
        <taxon>Dictyobacteraceae</taxon>
        <taxon>Dictyobacter</taxon>
    </lineage>
</organism>
<comment type="caution">
    <text evidence="3">The sequence shown here is derived from an EMBL/GenBank/DDBJ whole genome shotgun (WGS) entry which is preliminary data.</text>
</comment>
<feature type="domain" description="HTH merR-type" evidence="2">
    <location>
        <begin position="34"/>
        <end position="92"/>
    </location>
</feature>